<reference evidence="2" key="2">
    <citation type="submission" date="2025-08" db="UniProtKB">
        <authorList>
            <consortium name="Ensembl"/>
        </authorList>
    </citation>
    <scope>IDENTIFICATION</scope>
</reference>
<reference evidence="2 3" key="1">
    <citation type="submission" date="2017-08" db="EMBL/GenBank/DDBJ databases">
        <title>USMARCv1.0.</title>
        <authorList>
            <person name="Hannum G.I."/>
            <person name="Koren S."/>
            <person name="Schroeder S.G."/>
            <person name="Chin S.C."/>
            <person name="Nonneman D.J."/>
            <person name="Becker S.A."/>
            <person name="Rosen B.D."/>
            <person name="Bickhart D.M."/>
            <person name="Putnam N.H."/>
            <person name="Green R.E."/>
            <person name="Tuggle C.K."/>
            <person name="Liu H."/>
            <person name="Rohrer G.A."/>
            <person name="Warr A."/>
            <person name="Hall R."/>
            <person name="Kim K."/>
            <person name="Hume D.A."/>
            <person name="Talbot R."/>
            <person name="Chow W."/>
            <person name="Howe K."/>
            <person name="Schwartz A.S."/>
            <person name="Watson M."/>
            <person name="Archibald A.L."/>
            <person name="Phillippy A.M."/>
            <person name="Smith T.P.L."/>
        </authorList>
    </citation>
    <scope>NUCLEOTIDE SEQUENCE [LARGE SCALE GENOMIC DNA]</scope>
</reference>
<feature type="region of interest" description="Disordered" evidence="1">
    <location>
        <begin position="73"/>
        <end position="154"/>
    </location>
</feature>
<dbReference type="Proteomes" id="UP000314985">
    <property type="component" value="Chromosome 2"/>
</dbReference>
<dbReference type="AlphaFoldDB" id="A0A4X1TCA8"/>
<name>A0A4X1TCA8_PIG</name>
<proteinExistence type="predicted"/>
<feature type="compositionally biased region" description="Gly residues" evidence="1">
    <location>
        <begin position="73"/>
        <end position="82"/>
    </location>
</feature>
<evidence type="ECO:0000313" key="2">
    <source>
        <dbReference type="Ensembl" id="ENSSSCP00070012339.1"/>
    </source>
</evidence>
<accession>A0A4X1TCA8</accession>
<organism evidence="2 3">
    <name type="scientific">Sus scrofa</name>
    <name type="common">Pig</name>
    <dbReference type="NCBI Taxonomy" id="9823"/>
    <lineage>
        <taxon>Eukaryota</taxon>
        <taxon>Metazoa</taxon>
        <taxon>Chordata</taxon>
        <taxon>Craniata</taxon>
        <taxon>Vertebrata</taxon>
        <taxon>Euteleostomi</taxon>
        <taxon>Mammalia</taxon>
        <taxon>Eutheria</taxon>
        <taxon>Laurasiatheria</taxon>
        <taxon>Artiodactyla</taxon>
        <taxon>Suina</taxon>
        <taxon>Suidae</taxon>
        <taxon>Sus</taxon>
    </lineage>
</organism>
<evidence type="ECO:0000313" key="3">
    <source>
        <dbReference type="Proteomes" id="UP000314985"/>
    </source>
</evidence>
<feature type="compositionally biased region" description="Low complexity" evidence="1">
    <location>
        <begin position="95"/>
        <end position="112"/>
    </location>
</feature>
<dbReference type="Ensembl" id="ENSSSCT00070014912.1">
    <property type="protein sequence ID" value="ENSSSCP00070012339.1"/>
    <property type="gene ID" value="ENSSSCG00070007719.1"/>
</dbReference>
<sequence>APSQLPLPPPGGRRGSTLPLLRVGPCDAHTCIHIVGPPAGLAAASCWGAACARIEDVIDRAFHLAVIDGLGALGGAGEGGKGSAEEPALQQGQLWPGPHHPAQAAPPSASWAVPSRKDREGHGWGPRDTQMVHSNVAEAPTGHPQAQDLHQLSK</sequence>
<protein>
    <submittedName>
        <fullName evidence="2">Uncharacterized protein</fullName>
    </submittedName>
</protein>
<evidence type="ECO:0000256" key="1">
    <source>
        <dbReference type="SAM" id="MobiDB-lite"/>
    </source>
</evidence>